<reference evidence="4" key="1">
    <citation type="journal article" date="2014" name="Int. J. Syst. Evol. Microbiol.">
        <title>Complete genome sequence of Corynebacterium casei LMG S-19264T (=DSM 44701T), isolated from a smear-ripened cheese.</title>
        <authorList>
            <consortium name="US DOE Joint Genome Institute (JGI-PGF)"/>
            <person name="Walter F."/>
            <person name="Albersmeier A."/>
            <person name="Kalinowski J."/>
            <person name="Ruckert C."/>
        </authorList>
    </citation>
    <scope>NUCLEOTIDE SEQUENCE</scope>
    <source>
        <strain evidence="4">JCM 4122</strain>
    </source>
</reference>
<name>A0A919BL71_STRFL</name>
<dbReference type="Proteomes" id="UP000632849">
    <property type="component" value="Unassembled WGS sequence"/>
</dbReference>
<feature type="chain" id="PRO_5036897215" description="VCBS repeat-containing protein" evidence="3">
    <location>
        <begin position="34"/>
        <end position="563"/>
    </location>
</feature>
<feature type="signal peptide" evidence="3">
    <location>
        <begin position="1"/>
        <end position="33"/>
    </location>
</feature>
<accession>A0A919BL71</accession>
<keyword evidence="5" id="KW-1185">Reference proteome</keyword>
<evidence type="ECO:0000313" key="4">
    <source>
        <dbReference type="EMBL" id="GHF98069.1"/>
    </source>
</evidence>
<dbReference type="Pfam" id="PF13517">
    <property type="entry name" value="FG-GAP_3"/>
    <property type="match status" value="2"/>
</dbReference>
<dbReference type="AlphaFoldDB" id="A0A919BL71"/>
<dbReference type="SUPFAM" id="SSF69318">
    <property type="entry name" value="Integrin alpha N-terminal domain"/>
    <property type="match status" value="1"/>
</dbReference>
<dbReference type="InterPro" id="IPR028994">
    <property type="entry name" value="Integrin_alpha_N"/>
</dbReference>
<evidence type="ECO:0000256" key="1">
    <source>
        <dbReference type="ARBA" id="ARBA00022729"/>
    </source>
</evidence>
<dbReference type="EMBL" id="BNBE01000001">
    <property type="protein sequence ID" value="GHF98069.1"/>
    <property type="molecule type" value="Genomic_DNA"/>
</dbReference>
<evidence type="ECO:0000256" key="3">
    <source>
        <dbReference type="SAM" id="SignalP"/>
    </source>
</evidence>
<evidence type="ECO:0000313" key="5">
    <source>
        <dbReference type="Proteomes" id="UP000632849"/>
    </source>
</evidence>
<protein>
    <recommendedName>
        <fullName evidence="6">VCBS repeat-containing protein</fullName>
    </recommendedName>
</protein>
<dbReference type="InterPro" id="IPR013517">
    <property type="entry name" value="FG-GAP"/>
</dbReference>
<feature type="compositionally biased region" description="Low complexity" evidence="2">
    <location>
        <begin position="30"/>
        <end position="40"/>
    </location>
</feature>
<reference evidence="4" key="2">
    <citation type="submission" date="2020-09" db="EMBL/GenBank/DDBJ databases">
        <authorList>
            <person name="Sun Q."/>
            <person name="Ohkuma M."/>
        </authorList>
    </citation>
    <scope>NUCLEOTIDE SEQUENCE</scope>
    <source>
        <strain evidence="4">JCM 4122</strain>
    </source>
</reference>
<organism evidence="4 5">
    <name type="scientific">Streptomyces filamentosus</name>
    <name type="common">Streptomyces roseosporus</name>
    <dbReference type="NCBI Taxonomy" id="67294"/>
    <lineage>
        <taxon>Bacteria</taxon>
        <taxon>Bacillati</taxon>
        <taxon>Actinomycetota</taxon>
        <taxon>Actinomycetes</taxon>
        <taxon>Kitasatosporales</taxon>
        <taxon>Streptomycetaceae</taxon>
        <taxon>Streptomyces</taxon>
    </lineage>
</organism>
<dbReference type="PANTHER" id="PTHR44103:SF1">
    <property type="entry name" value="PROPROTEIN CONVERTASE P"/>
    <property type="match status" value="1"/>
</dbReference>
<proteinExistence type="predicted"/>
<comment type="caution">
    <text evidence="4">The sequence shown here is derived from an EMBL/GenBank/DDBJ whole genome shotgun (WGS) entry which is preliminary data.</text>
</comment>
<keyword evidence="1 3" id="KW-0732">Signal</keyword>
<gene>
    <name evidence="4" type="ORF">GCM10017667_30860</name>
</gene>
<evidence type="ECO:0000256" key="2">
    <source>
        <dbReference type="SAM" id="MobiDB-lite"/>
    </source>
</evidence>
<sequence length="563" mass="58965">MRSVFSGRGRRVAACTALALSAGMLLATTPASADTPAPRATVEKQTPSFTPPKLVRPAQEGARAGAQAAEATSPLLSDLDLDGVEDMVFRAVDNAIYTTAGPEGDEVVLARTDVPKDIIPIGNQTGDAEPEMLVLAENGALTLYKDVAPYGTPYEYAVGGGWQAYNKIVAPGDVNGDGRADVIARTPAGQLYLYLATGDPAKPLGTRSLVGSGWGEYDQLVSLGDANGDGRADLYARGSNGTLWFYAGTGDTTKPFATRKSVGSGWGIYNQLVPAGNGDIWARTHKGAMFLYTGKGNGTLNAPINAGGDGSFAGIEQFAGGGNIPFTGKNGFLARDTGGTMYWYGPSTTGTITPRQLASDPAEWKGLTWNSISSLNPDNLQDTVQVLDGELITDGTYFVGYGWDAYNALVGVGDLSGDGKGDLLARDRGGVLYLYKGNGEGDKFATRIRVGSGWGGYNKLFGAGDYDGDGRSDLLARTTGGDLYLYPGTGDATKPFKTRYLIGSGWGTYKHLAAAGDLNSDGKGDIVGITTGGELFSYLTVSPRKFSTRARYGAGFQIYNQIG</sequence>
<dbReference type="PANTHER" id="PTHR44103">
    <property type="entry name" value="PROPROTEIN CONVERTASE P"/>
    <property type="match status" value="1"/>
</dbReference>
<feature type="region of interest" description="Disordered" evidence="2">
    <location>
        <begin position="30"/>
        <end position="53"/>
    </location>
</feature>
<evidence type="ECO:0008006" key="6">
    <source>
        <dbReference type="Google" id="ProtNLM"/>
    </source>
</evidence>
<dbReference type="Gene3D" id="2.115.10.10">
    <property type="entry name" value="Tachylectin 2"/>
    <property type="match status" value="2"/>
</dbReference>